<dbReference type="Proteomes" id="UP000194236">
    <property type="component" value="Unassembled WGS sequence"/>
</dbReference>
<sequence>YRCGFEQEQSFSNEFNFHTRPQDQEHWNVRIAVFGDMGLINGQSFPFLKQQASKNAYDAIFHVGDFAYDLHTKNGLFGDLFMTEIEPIAANIAYQVVVGNHENDG</sequence>
<dbReference type="SUPFAM" id="SSF56300">
    <property type="entry name" value="Metallo-dependent phosphatases"/>
    <property type="match status" value="1"/>
</dbReference>
<evidence type="ECO:0000313" key="2">
    <source>
        <dbReference type="Proteomes" id="UP000194236"/>
    </source>
</evidence>
<accession>A0A1Y3AZW4</accession>
<gene>
    <name evidence="1" type="ORF">BLA29_001161</name>
</gene>
<protein>
    <submittedName>
        <fullName evidence="1">Uncharacterized protein</fullName>
    </submittedName>
</protein>
<dbReference type="Gene3D" id="3.60.21.10">
    <property type="match status" value="1"/>
</dbReference>
<feature type="non-terminal residue" evidence="1">
    <location>
        <position position="1"/>
    </location>
</feature>
<comment type="caution">
    <text evidence="1">The sequence shown here is derived from an EMBL/GenBank/DDBJ whole genome shotgun (WGS) entry which is preliminary data.</text>
</comment>
<reference evidence="1 2" key="1">
    <citation type="submission" date="2017-03" db="EMBL/GenBank/DDBJ databases">
        <title>Genome Survey of Euroglyphus maynei.</title>
        <authorList>
            <person name="Arlian L.G."/>
            <person name="Morgan M.S."/>
            <person name="Rider S.D."/>
        </authorList>
    </citation>
    <scope>NUCLEOTIDE SEQUENCE [LARGE SCALE GENOMIC DNA]</scope>
    <source>
        <strain evidence="1">Arlian Lab</strain>
        <tissue evidence="1">Whole body</tissue>
    </source>
</reference>
<name>A0A1Y3AZW4_EURMA</name>
<evidence type="ECO:0000313" key="1">
    <source>
        <dbReference type="EMBL" id="OTF72946.1"/>
    </source>
</evidence>
<organism evidence="1 2">
    <name type="scientific">Euroglyphus maynei</name>
    <name type="common">Mayne's house dust mite</name>
    <dbReference type="NCBI Taxonomy" id="6958"/>
    <lineage>
        <taxon>Eukaryota</taxon>
        <taxon>Metazoa</taxon>
        <taxon>Ecdysozoa</taxon>
        <taxon>Arthropoda</taxon>
        <taxon>Chelicerata</taxon>
        <taxon>Arachnida</taxon>
        <taxon>Acari</taxon>
        <taxon>Acariformes</taxon>
        <taxon>Sarcoptiformes</taxon>
        <taxon>Astigmata</taxon>
        <taxon>Psoroptidia</taxon>
        <taxon>Analgoidea</taxon>
        <taxon>Pyroglyphidae</taxon>
        <taxon>Pyroglyphinae</taxon>
        <taxon>Euroglyphus</taxon>
    </lineage>
</organism>
<dbReference type="PANTHER" id="PTHR45867:SF10">
    <property type="entry name" value="PURPLE ACID PHOSPHATASE"/>
    <property type="match status" value="1"/>
</dbReference>
<dbReference type="OrthoDB" id="45007at2759"/>
<dbReference type="AlphaFoldDB" id="A0A1Y3AZW4"/>
<dbReference type="InterPro" id="IPR029052">
    <property type="entry name" value="Metallo-depent_PP-like"/>
</dbReference>
<keyword evidence="2" id="KW-1185">Reference proteome</keyword>
<dbReference type="PANTHER" id="PTHR45867">
    <property type="entry name" value="PURPLE ACID PHOSPHATASE"/>
    <property type="match status" value="1"/>
</dbReference>
<dbReference type="EMBL" id="MUJZ01053915">
    <property type="protein sequence ID" value="OTF72946.1"/>
    <property type="molecule type" value="Genomic_DNA"/>
</dbReference>
<proteinExistence type="predicted"/>